<dbReference type="AlphaFoldDB" id="I2C233"/>
<dbReference type="HOGENOM" id="CLU_3195651_0_0_9"/>
<sequence>MELFSNPLKHKNNRKLFLFLPAPSAVRTRKNVIFSYIIFNCLWHL</sequence>
<accession>I2C233</accession>
<evidence type="ECO:0000313" key="2">
    <source>
        <dbReference type="Proteomes" id="UP000002878"/>
    </source>
</evidence>
<gene>
    <name evidence="1" type="ORF">MUS_0638</name>
</gene>
<protein>
    <submittedName>
        <fullName evidence="1">Uncharacterized protein</fullName>
    </submittedName>
</protein>
<dbReference type="EMBL" id="CP003332">
    <property type="protein sequence ID" value="AFJ60707.1"/>
    <property type="molecule type" value="Genomic_DNA"/>
</dbReference>
<organism evidence="1 2">
    <name type="scientific">Bacillus amyloliquefaciens (strain Y2)</name>
    <name type="common">Bacillus amyloliquefaciens subsp. plantarum (strain B9601-Y2)</name>
    <dbReference type="NCBI Taxonomy" id="1155777"/>
    <lineage>
        <taxon>Bacteria</taxon>
        <taxon>Bacillati</taxon>
        <taxon>Bacillota</taxon>
        <taxon>Bacilli</taxon>
        <taxon>Bacillales</taxon>
        <taxon>Bacillaceae</taxon>
        <taxon>Bacillus</taxon>
        <taxon>Bacillus amyloliquefaciens group</taxon>
    </lineage>
</organism>
<reference evidence="1 2" key="1">
    <citation type="journal article" date="2012" name="J. Biotechnol.">
        <title>Genome sequence of the plant growth promoting strain Bacillus amyloliquefaciens subsp. plantarum B9601-Y2 and expression of mersacidin and other secondary metabolites.</title>
        <authorList>
            <person name="He P."/>
            <person name="Hao K."/>
            <person name="Blom J."/>
            <person name="Ruckert C."/>
            <person name="Vater J."/>
            <person name="Mao Z."/>
            <person name="Wu Y."/>
            <person name="Hou M."/>
            <person name="He P."/>
            <person name="He Y."/>
            <person name="Borriss R."/>
        </authorList>
    </citation>
    <scope>NUCLEOTIDE SEQUENCE [LARGE SCALE GENOMIC DNA]</scope>
    <source>
        <strain evidence="1">Y2</strain>
    </source>
</reference>
<evidence type="ECO:0000313" key="1">
    <source>
        <dbReference type="EMBL" id="AFJ60707.1"/>
    </source>
</evidence>
<name>I2C233_BACAY</name>
<dbReference type="Proteomes" id="UP000002878">
    <property type="component" value="Chromosome"/>
</dbReference>
<dbReference type="KEGG" id="bqy:MUS_0638"/>
<proteinExistence type="predicted"/>